<dbReference type="InterPro" id="IPR050275">
    <property type="entry name" value="PGM_Phosphatase"/>
</dbReference>
<evidence type="ECO:0000313" key="2">
    <source>
        <dbReference type="EMBL" id="HGG91857.1"/>
    </source>
</evidence>
<comment type="caution">
    <text evidence="2">The sequence shown here is derived from an EMBL/GenBank/DDBJ whole genome shotgun (WGS) entry which is preliminary data.</text>
</comment>
<dbReference type="SMART" id="SM00855">
    <property type="entry name" value="PGAM"/>
    <property type="match status" value="1"/>
</dbReference>
<accession>A0A7C3WG98</accession>
<evidence type="ECO:0000256" key="1">
    <source>
        <dbReference type="PIRSR" id="PIRSR613078-2"/>
    </source>
</evidence>
<reference evidence="2" key="1">
    <citation type="journal article" date="2020" name="mSystems">
        <title>Genome- and Community-Level Interaction Insights into Carbon Utilization and Element Cycling Functions of Hydrothermarchaeota in Hydrothermal Sediment.</title>
        <authorList>
            <person name="Zhou Z."/>
            <person name="Liu Y."/>
            <person name="Xu W."/>
            <person name="Pan J."/>
            <person name="Luo Z.H."/>
            <person name="Li M."/>
        </authorList>
    </citation>
    <scope>NUCLEOTIDE SEQUENCE [LARGE SCALE GENOMIC DNA]</scope>
    <source>
        <strain evidence="2">SpSt-413</strain>
    </source>
</reference>
<feature type="binding site" evidence="1">
    <location>
        <position position="58"/>
    </location>
    <ligand>
        <name>substrate</name>
    </ligand>
</feature>
<dbReference type="InterPro" id="IPR029033">
    <property type="entry name" value="His_PPase_superfam"/>
</dbReference>
<dbReference type="EMBL" id="DSRP01000193">
    <property type="protein sequence ID" value="HGG91857.1"/>
    <property type="molecule type" value="Genomic_DNA"/>
</dbReference>
<dbReference type="GO" id="GO:0005737">
    <property type="term" value="C:cytoplasm"/>
    <property type="evidence" value="ECO:0007669"/>
    <property type="project" value="TreeGrafter"/>
</dbReference>
<proteinExistence type="predicted"/>
<dbReference type="Pfam" id="PF00300">
    <property type="entry name" value="His_Phos_1"/>
    <property type="match status" value="1"/>
</dbReference>
<dbReference type="PANTHER" id="PTHR48100:SF1">
    <property type="entry name" value="HISTIDINE PHOSPHATASE FAMILY PROTEIN-RELATED"/>
    <property type="match status" value="1"/>
</dbReference>
<dbReference type="PANTHER" id="PTHR48100">
    <property type="entry name" value="BROAD-SPECIFICITY PHOSPHATASE YOR283W-RELATED"/>
    <property type="match status" value="1"/>
</dbReference>
<dbReference type="AlphaFoldDB" id="A0A7C3WG98"/>
<name>A0A7C3WG98_9BACT</name>
<protein>
    <submittedName>
        <fullName evidence="2">Histidine phosphatase family protein</fullName>
    </submittedName>
</protein>
<dbReference type="SUPFAM" id="SSF53254">
    <property type="entry name" value="Phosphoglycerate mutase-like"/>
    <property type="match status" value="1"/>
</dbReference>
<sequence length="196" mass="21344">MTRIALIRHGLTQWNVLRRIQGGHDSPLTPEGEAACTAWADALRPLNPTALYSSPLGRAMHTARLVGCGLGLEPQEVPGLSEQLFGDWTGRTVEELRVSGELPAQEAYGWAFLPPGGEDRATVLLRTWAALQTLAGRHPGQCILAVTHESVIRGLLYALLGRDYLPQEPRVLSPRALHILRAEGGCLHLEAMNLPL</sequence>
<dbReference type="GO" id="GO:0016791">
    <property type="term" value="F:phosphatase activity"/>
    <property type="evidence" value="ECO:0007669"/>
    <property type="project" value="TreeGrafter"/>
</dbReference>
<feature type="binding site" evidence="1">
    <location>
        <begin position="8"/>
        <end position="15"/>
    </location>
    <ligand>
        <name>substrate</name>
    </ligand>
</feature>
<dbReference type="InterPro" id="IPR013078">
    <property type="entry name" value="His_Pase_superF_clade-1"/>
</dbReference>
<dbReference type="CDD" id="cd07067">
    <property type="entry name" value="HP_PGM_like"/>
    <property type="match status" value="1"/>
</dbReference>
<organism evidence="2">
    <name type="scientific">Fundidesulfovibrio putealis</name>
    <dbReference type="NCBI Taxonomy" id="270496"/>
    <lineage>
        <taxon>Bacteria</taxon>
        <taxon>Pseudomonadati</taxon>
        <taxon>Thermodesulfobacteriota</taxon>
        <taxon>Desulfovibrionia</taxon>
        <taxon>Desulfovibrionales</taxon>
        <taxon>Desulfovibrionaceae</taxon>
        <taxon>Fundidesulfovibrio</taxon>
    </lineage>
</organism>
<dbReference type="Gene3D" id="3.40.50.1240">
    <property type="entry name" value="Phosphoglycerate mutase-like"/>
    <property type="match status" value="1"/>
</dbReference>
<gene>
    <name evidence="2" type="ORF">ENR59_02755</name>
</gene>